<dbReference type="EC" id="2.1.2.9" evidence="4"/>
<dbReference type="InterPro" id="IPR044135">
    <property type="entry name" value="Met-tRNA-FMT_C"/>
</dbReference>
<feature type="non-terminal residue" evidence="4">
    <location>
        <position position="128"/>
    </location>
</feature>
<dbReference type="EMBL" id="AUZX01005047">
    <property type="protein sequence ID" value="EQD69257.1"/>
    <property type="molecule type" value="Genomic_DNA"/>
</dbReference>
<dbReference type="InterPro" id="IPR037022">
    <property type="entry name" value="Formyl_trans_C_sf"/>
</dbReference>
<dbReference type="AlphaFoldDB" id="T1BHX6"/>
<comment type="caution">
    <text evidence="4">The sequence shown here is derived from an EMBL/GenBank/DDBJ whole genome shotgun (WGS) entry which is preliminary data.</text>
</comment>
<dbReference type="InterPro" id="IPR011034">
    <property type="entry name" value="Formyl_transferase-like_C_sf"/>
</dbReference>
<evidence type="ECO:0000256" key="2">
    <source>
        <dbReference type="ARBA" id="ARBA00022917"/>
    </source>
</evidence>
<dbReference type="Gene3D" id="3.10.25.10">
    <property type="entry name" value="Formyl transferase, C-terminal domain"/>
    <property type="match status" value="1"/>
</dbReference>
<organism evidence="4">
    <name type="scientific">mine drainage metagenome</name>
    <dbReference type="NCBI Taxonomy" id="410659"/>
    <lineage>
        <taxon>unclassified sequences</taxon>
        <taxon>metagenomes</taxon>
        <taxon>ecological metagenomes</taxon>
    </lineage>
</organism>
<dbReference type="GO" id="GO:0004479">
    <property type="term" value="F:methionyl-tRNA formyltransferase activity"/>
    <property type="evidence" value="ECO:0007669"/>
    <property type="project" value="UniProtKB-EC"/>
</dbReference>
<dbReference type="PANTHER" id="PTHR11138:SF5">
    <property type="entry name" value="METHIONYL-TRNA FORMYLTRANSFERASE, MITOCHONDRIAL"/>
    <property type="match status" value="1"/>
</dbReference>
<evidence type="ECO:0000313" key="4">
    <source>
        <dbReference type="EMBL" id="EQD69257.1"/>
    </source>
</evidence>
<evidence type="ECO:0000256" key="1">
    <source>
        <dbReference type="ARBA" id="ARBA00022679"/>
    </source>
</evidence>
<sequence>MRPSPNPPAGVTYARKLDKSEARIDWRRPAAEIERLIRALQPWATADTVRVDAQTGEEERLLVHAARIAPDCDDAGAAPGCIVQAVGRHRDGYIRVRCGEGCLDLLSLQRPGGSRQPAGVFASGHHAL</sequence>
<dbReference type="Pfam" id="PF02911">
    <property type="entry name" value="Formyl_trans_C"/>
    <property type="match status" value="1"/>
</dbReference>
<reference evidence="4" key="1">
    <citation type="submission" date="2013-08" db="EMBL/GenBank/DDBJ databases">
        <authorList>
            <person name="Mendez C."/>
            <person name="Richter M."/>
            <person name="Ferrer M."/>
            <person name="Sanchez J."/>
        </authorList>
    </citation>
    <scope>NUCLEOTIDE SEQUENCE</scope>
</reference>
<evidence type="ECO:0000259" key="3">
    <source>
        <dbReference type="Pfam" id="PF02911"/>
    </source>
</evidence>
<dbReference type="CDD" id="cd08704">
    <property type="entry name" value="Met_tRNA_FMT_C"/>
    <property type="match status" value="1"/>
</dbReference>
<dbReference type="GO" id="GO:0005829">
    <property type="term" value="C:cytosol"/>
    <property type="evidence" value="ECO:0007669"/>
    <property type="project" value="TreeGrafter"/>
</dbReference>
<accession>T1BHX6</accession>
<name>T1BHX6_9ZZZZ</name>
<dbReference type="PANTHER" id="PTHR11138">
    <property type="entry name" value="METHIONYL-TRNA FORMYLTRANSFERASE"/>
    <property type="match status" value="1"/>
</dbReference>
<dbReference type="InterPro" id="IPR005793">
    <property type="entry name" value="Formyl_trans_C"/>
</dbReference>
<protein>
    <submittedName>
        <fullName evidence="4">Protein containing Formyl transferase</fullName>
        <ecNumber evidence="4">2.1.2.9</ecNumber>
    </submittedName>
</protein>
<gene>
    <name evidence="4" type="ORF">B1A_06975</name>
</gene>
<keyword evidence="2" id="KW-0648">Protein biosynthesis</keyword>
<feature type="domain" description="Formyl transferase C-terminal" evidence="3">
    <location>
        <begin position="16"/>
        <end position="125"/>
    </location>
</feature>
<reference evidence="4" key="2">
    <citation type="journal article" date="2014" name="ISME J.">
        <title>Microbial stratification in low pH oxic and suboxic macroscopic growths along an acid mine drainage.</title>
        <authorList>
            <person name="Mendez-Garcia C."/>
            <person name="Mesa V."/>
            <person name="Sprenger R.R."/>
            <person name="Richter M."/>
            <person name="Diez M.S."/>
            <person name="Solano J."/>
            <person name="Bargiela R."/>
            <person name="Golyshina O.V."/>
            <person name="Manteca A."/>
            <person name="Ramos J.L."/>
            <person name="Gallego J.R."/>
            <person name="Llorente I."/>
            <person name="Martins Dos Santos V.A."/>
            <person name="Jensen O.N."/>
            <person name="Pelaez A.I."/>
            <person name="Sanchez J."/>
            <person name="Ferrer M."/>
        </authorList>
    </citation>
    <scope>NUCLEOTIDE SEQUENCE</scope>
</reference>
<dbReference type="SUPFAM" id="SSF50486">
    <property type="entry name" value="FMT C-terminal domain-like"/>
    <property type="match status" value="1"/>
</dbReference>
<proteinExistence type="predicted"/>
<keyword evidence="1 4" id="KW-0808">Transferase</keyword>